<accession>A0A6P2DH60</accession>
<keyword evidence="2" id="KW-1185">Reference proteome</keyword>
<protein>
    <recommendedName>
        <fullName evidence="3">SMI1/KNR4 family protein</fullName>
    </recommendedName>
</protein>
<gene>
    <name evidence="1" type="ORF">SOIL9_79290</name>
</gene>
<dbReference type="Proteomes" id="UP000464178">
    <property type="component" value="Chromosome"/>
</dbReference>
<dbReference type="RefSeq" id="WP_162665798.1">
    <property type="nucleotide sequence ID" value="NZ_LR593886.1"/>
</dbReference>
<evidence type="ECO:0000313" key="2">
    <source>
        <dbReference type="Proteomes" id="UP000464178"/>
    </source>
</evidence>
<dbReference type="EMBL" id="LR593886">
    <property type="protein sequence ID" value="VTS01201.1"/>
    <property type="molecule type" value="Genomic_DNA"/>
</dbReference>
<evidence type="ECO:0008006" key="3">
    <source>
        <dbReference type="Google" id="ProtNLM"/>
    </source>
</evidence>
<name>A0A6P2DH60_9BACT</name>
<dbReference type="KEGG" id="gms:SOIL9_79290"/>
<reference evidence="1 2" key="1">
    <citation type="submission" date="2019-05" db="EMBL/GenBank/DDBJ databases">
        <authorList>
            <consortium name="Science for Life Laboratories"/>
        </authorList>
    </citation>
    <scope>NUCLEOTIDE SEQUENCE [LARGE SCALE GENOMIC DNA]</scope>
    <source>
        <strain evidence="1">Soil9</strain>
    </source>
</reference>
<sequence length="205" mass="23411">MTEAEWLKSKDPAVMGEFVRAKRRASARVLRLYMAAFWSWQSHRLETADQCELLRSRAARVEEWADSGVYPADAARGFALVFFNHRVREGFMSTLRAPAGWKKGGPAKKRAIWALHEVFGNPFTLGRARKGTPRRGWMFDKSWRTETAVLLARQMYESKNFSAMPILADALQDAGCDNADILNHCRKPGEHVRGCWVLDLVLERN</sequence>
<organism evidence="1 2">
    <name type="scientific">Gemmata massiliana</name>
    <dbReference type="NCBI Taxonomy" id="1210884"/>
    <lineage>
        <taxon>Bacteria</taxon>
        <taxon>Pseudomonadati</taxon>
        <taxon>Planctomycetota</taxon>
        <taxon>Planctomycetia</taxon>
        <taxon>Gemmatales</taxon>
        <taxon>Gemmataceae</taxon>
        <taxon>Gemmata</taxon>
    </lineage>
</organism>
<proteinExistence type="predicted"/>
<evidence type="ECO:0000313" key="1">
    <source>
        <dbReference type="EMBL" id="VTS01201.1"/>
    </source>
</evidence>
<dbReference type="AlphaFoldDB" id="A0A6P2DH60"/>